<sequence length="197" mass="22541">MADMKTNPKIDAYFEEQKTWREEQLALRRLVLSCGLTEDQKWGQPCYTIENANVIIIHGFKEYCALLFFKGALMRDPDGILIKQSDNVQGARQIRFTDVGEIERMKDVLTAYVKEAVAVEQAGMKVEYRKTEDFPVPEEFQTRLDNDAALKSAFEALTPGRQRAYLLFFAGAKQAKTREARIDKSMPMIFEGKGLND</sequence>
<dbReference type="InterPro" id="IPR016786">
    <property type="entry name" value="YdeI_bac"/>
</dbReference>
<evidence type="ECO:0000313" key="2">
    <source>
        <dbReference type="EMBL" id="TWF53031.1"/>
    </source>
</evidence>
<evidence type="ECO:0000313" key="3">
    <source>
        <dbReference type="Proteomes" id="UP000320653"/>
    </source>
</evidence>
<dbReference type="PIRSF" id="PIRSF021308">
    <property type="entry name" value="UCP021308"/>
    <property type="match status" value="1"/>
</dbReference>
<dbReference type="Proteomes" id="UP000320653">
    <property type="component" value="Unassembled WGS sequence"/>
</dbReference>
<evidence type="ECO:0000259" key="1">
    <source>
        <dbReference type="Pfam" id="PF08818"/>
    </source>
</evidence>
<dbReference type="AlphaFoldDB" id="A0A561QRK7"/>
<dbReference type="EMBL" id="VIWP01000004">
    <property type="protein sequence ID" value="TWF53031.1"/>
    <property type="molecule type" value="Genomic_DNA"/>
</dbReference>
<proteinExistence type="predicted"/>
<dbReference type="SUPFAM" id="SSF159888">
    <property type="entry name" value="YdhG-like"/>
    <property type="match status" value="1"/>
</dbReference>
<reference evidence="2 3" key="1">
    <citation type="submission" date="2019-06" db="EMBL/GenBank/DDBJ databases">
        <title>Sorghum-associated microbial communities from plants grown in Nebraska, USA.</title>
        <authorList>
            <person name="Schachtman D."/>
        </authorList>
    </citation>
    <scope>NUCLEOTIDE SEQUENCE [LARGE SCALE GENOMIC DNA]</scope>
    <source>
        <strain evidence="2 3">1225</strain>
    </source>
</reference>
<organism evidence="2 3">
    <name type="scientific">Neorhizobium alkalisoli</name>
    <dbReference type="NCBI Taxonomy" id="528178"/>
    <lineage>
        <taxon>Bacteria</taxon>
        <taxon>Pseudomonadati</taxon>
        <taxon>Pseudomonadota</taxon>
        <taxon>Alphaproteobacteria</taxon>
        <taxon>Hyphomicrobiales</taxon>
        <taxon>Rhizobiaceae</taxon>
        <taxon>Rhizobium/Agrobacterium group</taxon>
        <taxon>Neorhizobium</taxon>
    </lineage>
</organism>
<protein>
    <submittedName>
        <fullName evidence="2">Uncharacterized protein YdeI (YjbR/CyaY-like superfamily)</fullName>
    </submittedName>
</protein>
<dbReference type="Gene3D" id="3.90.1150.200">
    <property type="match status" value="1"/>
</dbReference>
<name>A0A561QRK7_9HYPH</name>
<dbReference type="RefSeq" id="WP_145638547.1">
    <property type="nucleotide sequence ID" value="NZ_VIWP01000004.1"/>
</dbReference>
<keyword evidence="3" id="KW-1185">Reference proteome</keyword>
<gene>
    <name evidence="2" type="ORF">FHW37_104302</name>
</gene>
<accession>A0A561QRK7</accession>
<dbReference type="InterPro" id="IPR014922">
    <property type="entry name" value="YdhG-like"/>
</dbReference>
<comment type="caution">
    <text evidence="2">The sequence shown here is derived from an EMBL/GenBank/DDBJ whole genome shotgun (WGS) entry which is preliminary data.</text>
</comment>
<dbReference type="Pfam" id="PF13376">
    <property type="entry name" value="OmdA"/>
    <property type="match status" value="1"/>
</dbReference>
<dbReference type="Pfam" id="PF08818">
    <property type="entry name" value="DUF1801"/>
    <property type="match status" value="1"/>
</dbReference>
<feature type="domain" description="YdhG-like" evidence="1">
    <location>
        <begin position="20"/>
        <end position="117"/>
    </location>
</feature>
<dbReference type="OrthoDB" id="214150at2"/>